<dbReference type="NCBIfam" id="TIGR02937">
    <property type="entry name" value="sigma70-ECF"/>
    <property type="match status" value="1"/>
</dbReference>
<dbReference type="InterPro" id="IPR039425">
    <property type="entry name" value="RNA_pol_sigma-70-like"/>
</dbReference>
<evidence type="ECO:0000259" key="7">
    <source>
        <dbReference type="Pfam" id="PF08281"/>
    </source>
</evidence>
<evidence type="ECO:0000256" key="3">
    <source>
        <dbReference type="ARBA" id="ARBA00023082"/>
    </source>
</evidence>
<protein>
    <submittedName>
        <fullName evidence="8">ECF RNA polymerase sigma factor SigH</fullName>
    </submittedName>
</protein>
<evidence type="ECO:0000256" key="4">
    <source>
        <dbReference type="ARBA" id="ARBA00023125"/>
    </source>
</evidence>
<dbReference type="KEGG" id="ahg:AHOG_26480"/>
<keyword evidence="4" id="KW-0238">DNA-binding</keyword>
<comment type="similarity">
    <text evidence="1">Belongs to the sigma-70 factor family. ECF subfamily.</text>
</comment>
<feature type="domain" description="RNA polymerase sigma factor 70 region 4 type 2" evidence="7">
    <location>
        <begin position="142"/>
        <end position="187"/>
    </location>
</feature>
<dbReference type="InterPro" id="IPR007627">
    <property type="entry name" value="RNA_pol_sigma70_r2"/>
</dbReference>
<keyword evidence="9" id="KW-1185">Reference proteome</keyword>
<dbReference type="EMBL" id="CP022521">
    <property type="protein sequence ID" value="ASO22898.1"/>
    <property type="molecule type" value="Genomic_DNA"/>
</dbReference>
<dbReference type="Pfam" id="PF08281">
    <property type="entry name" value="Sigma70_r4_2"/>
    <property type="match status" value="1"/>
</dbReference>
<dbReference type="AlphaFoldDB" id="A0A221WA08"/>
<dbReference type="Gene3D" id="1.10.10.10">
    <property type="entry name" value="Winged helix-like DNA-binding domain superfamily/Winged helix DNA-binding domain"/>
    <property type="match status" value="1"/>
</dbReference>
<dbReference type="GO" id="GO:0016987">
    <property type="term" value="F:sigma factor activity"/>
    <property type="evidence" value="ECO:0007669"/>
    <property type="project" value="UniProtKB-KW"/>
</dbReference>
<dbReference type="GO" id="GO:0006352">
    <property type="term" value="P:DNA-templated transcription initiation"/>
    <property type="evidence" value="ECO:0007669"/>
    <property type="project" value="InterPro"/>
</dbReference>
<dbReference type="SUPFAM" id="SSF88946">
    <property type="entry name" value="Sigma2 domain of RNA polymerase sigma factors"/>
    <property type="match status" value="1"/>
</dbReference>
<keyword evidence="5" id="KW-0804">Transcription</keyword>
<evidence type="ECO:0000259" key="6">
    <source>
        <dbReference type="Pfam" id="PF04542"/>
    </source>
</evidence>
<dbReference type="InterPro" id="IPR013249">
    <property type="entry name" value="RNA_pol_sigma70_r4_t2"/>
</dbReference>
<keyword evidence="2" id="KW-0805">Transcription regulation</keyword>
<dbReference type="InterPro" id="IPR036388">
    <property type="entry name" value="WH-like_DNA-bd_sf"/>
</dbReference>
<reference evidence="8 9" key="1">
    <citation type="submission" date="2017-07" db="EMBL/GenBank/DDBJ databases">
        <title>Complete genome sequence of Actinoalloteichus hoggarensis DSM 45943, type strain of Actinoalloteichus hoggarensis.</title>
        <authorList>
            <person name="Ruckert C."/>
            <person name="Nouioui I."/>
            <person name="Willmese J."/>
            <person name="van Wezel G."/>
            <person name="Klenk H.-P."/>
            <person name="Kalinowski J."/>
            <person name="Zotchev S.B."/>
        </authorList>
    </citation>
    <scope>NUCLEOTIDE SEQUENCE [LARGE SCALE GENOMIC DNA]</scope>
    <source>
        <strain evidence="8 9">DSM 45943</strain>
    </source>
</reference>
<dbReference type="GO" id="GO:0003677">
    <property type="term" value="F:DNA binding"/>
    <property type="evidence" value="ECO:0007669"/>
    <property type="project" value="UniProtKB-KW"/>
</dbReference>
<gene>
    <name evidence="8" type="primary">sigH2</name>
    <name evidence="8" type="ORF">AHOG_26480</name>
</gene>
<dbReference type="SUPFAM" id="SSF88659">
    <property type="entry name" value="Sigma3 and sigma4 domains of RNA polymerase sigma factors"/>
    <property type="match status" value="1"/>
</dbReference>
<feature type="domain" description="RNA polymerase sigma-70 region 2" evidence="6">
    <location>
        <begin position="52"/>
        <end position="117"/>
    </location>
</feature>
<evidence type="ECO:0000313" key="8">
    <source>
        <dbReference type="EMBL" id="ASO22898.1"/>
    </source>
</evidence>
<organism evidence="8 9">
    <name type="scientific">Actinoalloteichus hoggarensis</name>
    <dbReference type="NCBI Taxonomy" id="1470176"/>
    <lineage>
        <taxon>Bacteria</taxon>
        <taxon>Bacillati</taxon>
        <taxon>Actinomycetota</taxon>
        <taxon>Actinomycetes</taxon>
        <taxon>Pseudonocardiales</taxon>
        <taxon>Pseudonocardiaceae</taxon>
        <taxon>Actinoalloteichus</taxon>
    </lineage>
</organism>
<keyword evidence="3" id="KW-0731">Sigma factor</keyword>
<dbReference type="Pfam" id="PF04542">
    <property type="entry name" value="Sigma70_r2"/>
    <property type="match status" value="1"/>
</dbReference>
<proteinExistence type="inferred from homology"/>
<dbReference type="PANTHER" id="PTHR43133">
    <property type="entry name" value="RNA POLYMERASE ECF-TYPE SIGMA FACTO"/>
    <property type="match status" value="1"/>
</dbReference>
<accession>A0A221WA08</accession>
<evidence type="ECO:0000256" key="5">
    <source>
        <dbReference type="ARBA" id="ARBA00023163"/>
    </source>
</evidence>
<sequence>MCGREPRSPTATRAGARLEIDIDRVMRESRTSRSTAPARLPDVSMKPFEQIVTEHGSMVLRVCRAVVGEADAEDAWSETFLAALRAYPDLDRTANVQAWLVTIAHRKAIDITRTRARDPVTIAEEVPDRPATTGLPEAWDHDLWSALQALPPKQRQSVAYHYLGGLPHKDIAEITGGTAESARRAAADGIRTLRRTYAGRPGSRGETR</sequence>
<evidence type="ECO:0000313" key="9">
    <source>
        <dbReference type="Proteomes" id="UP000204221"/>
    </source>
</evidence>
<evidence type="ECO:0000256" key="2">
    <source>
        <dbReference type="ARBA" id="ARBA00023015"/>
    </source>
</evidence>
<dbReference type="InterPro" id="IPR013325">
    <property type="entry name" value="RNA_pol_sigma_r2"/>
</dbReference>
<dbReference type="PANTHER" id="PTHR43133:SF8">
    <property type="entry name" value="RNA POLYMERASE SIGMA FACTOR HI_1459-RELATED"/>
    <property type="match status" value="1"/>
</dbReference>
<dbReference type="Proteomes" id="UP000204221">
    <property type="component" value="Chromosome"/>
</dbReference>
<dbReference type="InterPro" id="IPR013324">
    <property type="entry name" value="RNA_pol_sigma_r3/r4-like"/>
</dbReference>
<dbReference type="InterPro" id="IPR014284">
    <property type="entry name" value="RNA_pol_sigma-70_dom"/>
</dbReference>
<name>A0A221WA08_9PSEU</name>
<evidence type="ECO:0000256" key="1">
    <source>
        <dbReference type="ARBA" id="ARBA00010641"/>
    </source>
</evidence>
<dbReference type="Gene3D" id="1.10.1740.10">
    <property type="match status" value="1"/>
</dbReference>